<organism evidence="1">
    <name type="scientific">Lepeophtheirus salmonis</name>
    <name type="common">Salmon louse</name>
    <name type="synonym">Caligus salmonis</name>
    <dbReference type="NCBI Taxonomy" id="72036"/>
    <lineage>
        <taxon>Eukaryota</taxon>
        <taxon>Metazoa</taxon>
        <taxon>Ecdysozoa</taxon>
        <taxon>Arthropoda</taxon>
        <taxon>Crustacea</taxon>
        <taxon>Multicrustacea</taxon>
        <taxon>Hexanauplia</taxon>
        <taxon>Copepoda</taxon>
        <taxon>Siphonostomatoida</taxon>
        <taxon>Caligidae</taxon>
        <taxon>Lepeophtheirus</taxon>
    </lineage>
</organism>
<proteinExistence type="predicted"/>
<accession>A0A0K2UL03</accession>
<sequence length="38" mass="4431">MVLRLQCDCFSVILPIAFVDIKYNLLYEYSSKLNCSNN</sequence>
<reference evidence="1" key="1">
    <citation type="submission" date="2014-05" db="EMBL/GenBank/DDBJ databases">
        <authorList>
            <person name="Chronopoulou M."/>
        </authorList>
    </citation>
    <scope>NUCLEOTIDE SEQUENCE</scope>
    <source>
        <tissue evidence="1">Whole organism</tissue>
    </source>
</reference>
<name>A0A0K2UL03_LEPSM</name>
<dbReference type="AlphaFoldDB" id="A0A0K2UL03"/>
<evidence type="ECO:0000313" key="1">
    <source>
        <dbReference type="EMBL" id="CDW38602.1"/>
    </source>
</evidence>
<dbReference type="EMBL" id="HACA01021241">
    <property type="protein sequence ID" value="CDW38602.1"/>
    <property type="molecule type" value="Transcribed_RNA"/>
</dbReference>
<protein>
    <submittedName>
        <fullName evidence="1">Uncharacterized protein</fullName>
    </submittedName>
</protein>